<keyword evidence="2" id="KW-1185">Reference proteome</keyword>
<gene>
    <name evidence="1" type="ORF">SAMN05660653_03142</name>
</gene>
<evidence type="ECO:0000313" key="2">
    <source>
        <dbReference type="Proteomes" id="UP000198771"/>
    </source>
</evidence>
<name>A0A1G6EU35_9BACT</name>
<sequence>MSEISKCIGLRTRRLFPFSLKSRAVPFFRVMFIKKSGNQYGISVISYPLRRVHQAISALLLFFADHGNASSSLSSKAILNLQGQVPSLLILAQSHQEQGLPVAAGGPEFADALFFTSIVPGGQMFSFVLQDQGSSVLEPGHEVRKKTTMGQGQPEGSGLPVHIADPPLNVRMGVQSYGAVVLLPAGLQVRDVRIEMLFKAIGAPVGRNRFGITGCRVRMGIGEAGLRPGIWGKQQTLVALGQCPGSGVVPAWPSGPQPKKG</sequence>
<dbReference type="AlphaFoldDB" id="A0A1G6EU35"/>
<dbReference type="Proteomes" id="UP000198771">
    <property type="component" value="Unassembled WGS sequence"/>
</dbReference>
<organism evidence="1 2">
    <name type="scientific">Desulfonatronum thiosulfatophilum</name>
    <dbReference type="NCBI Taxonomy" id="617002"/>
    <lineage>
        <taxon>Bacteria</taxon>
        <taxon>Pseudomonadati</taxon>
        <taxon>Thermodesulfobacteriota</taxon>
        <taxon>Desulfovibrionia</taxon>
        <taxon>Desulfovibrionales</taxon>
        <taxon>Desulfonatronaceae</taxon>
        <taxon>Desulfonatronum</taxon>
    </lineage>
</organism>
<protein>
    <submittedName>
        <fullName evidence="1">Uncharacterized protein</fullName>
    </submittedName>
</protein>
<reference evidence="1 2" key="1">
    <citation type="submission" date="2016-10" db="EMBL/GenBank/DDBJ databases">
        <authorList>
            <person name="de Groot N.N."/>
        </authorList>
    </citation>
    <scope>NUCLEOTIDE SEQUENCE [LARGE SCALE GENOMIC DNA]</scope>
    <source>
        <strain evidence="1 2">ASO4-2</strain>
    </source>
</reference>
<evidence type="ECO:0000313" key="1">
    <source>
        <dbReference type="EMBL" id="SDB60792.1"/>
    </source>
</evidence>
<dbReference type="EMBL" id="FMXO01000022">
    <property type="protein sequence ID" value="SDB60792.1"/>
    <property type="molecule type" value="Genomic_DNA"/>
</dbReference>
<proteinExistence type="predicted"/>
<accession>A0A1G6EU35</accession>
<dbReference type="STRING" id="617002.SAMN05660653_03142"/>